<feature type="short sequence motif" description="'KMSKS' region" evidence="8">
    <location>
        <begin position="612"/>
        <end position="616"/>
    </location>
</feature>
<dbReference type="Gene3D" id="3.40.50.620">
    <property type="entry name" value="HUPs"/>
    <property type="match status" value="2"/>
</dbReference>
<evidence type="ECO:0000313" key="12">
    <source>
        <dbReference type="EMBL" id="MCW1922383.1"/>
    </source>
</evidence>
<dbReference type="Gene3D" id="3.10.20.590">
    <property type="match status" value="1"/>
</dbReference>
<feature type="domain" description="Methionyl/Valyl/Leucyl/Isoleucyl-tRNA synthetase anticodon-binding" evidence="10">
    <location>
        <begin position="692"/>
        <end position="811"/>
    </location>
</feature>
<evidence type="ECO:0000256" key="8">
    <source>
        <dbReference type="HAMAP-Rule" id="MF_00049"/>
    </source>
</evidence>
<dbReference type="InterPro" id="IPR014729">
    <property type="entry name" value="Rossmann-like_a/b/a_fold"/>
</dbReference>
<comment type="subcellular location">
    <subcellularLocation>
        <location evidence="8">Cytoplasm</location>
    </subcellularLocation>
</comment>
<evidence type="ECO:0000256" key="2">
    <source>
        <dbReference type="ARBA" id="ARBA00022598"/>
    </source>
</evidence>
<dbReference type="PANTHER" id="PTHR43740">
    <property type="entry name" value="LEUCYL-TRNA SYNTHETASE"/>
    <property type="match status" value="1"/>
</dbReference>
<comment type="caution">
    <text evidence="8">Lacks conserved residue(s) required for the propagation of feature annotation.</text>
</comment>
<dbReference type="InterPro" id="IPR002300">
    <property type="entry name" value="aa-tRNA-synth_Ia"/>
</dbReference>
<dbReference type="Pfam" id="PF08264">
    <property type="entry name" value="Anticodon_1"/>
    <property type="match status" value="1"/>
</dbReference>
<sequence length="846" mass="95639">MSDRRKPFPFDQFEPAWQARWDAEKTFRTPNPGDADFDASKPKFYVLDMFPYPSGSGLHVGHPEGYTATDIIGRARRRQGFNVLHPMGWDSFGLPAEQYAIKTGQHPAITTVANIATFKRQLKSLGFGYDWDREIATTDPEYVRWTQWIFLQLYSSYFDEEAGKAKPVSELEAKGWTREQIDNVRLAFVHEAPVNWSPDLGTVLANEEVEEWRGKGHIVERRPLRQWMLRITKYAQRLIDELDPLDWPEGIKLLQKNWIGRSEGAEVDFQLDGHTVTVFTTRPDTLFGATYMVLAPEHPYVTEITTAEQKEAVEAYVKACASKSDLERGDMNKDKSGVFTGAYATNPVNGEQNPVWIADYVMMGYGTGAIMAVPAHDERDFEFAKKFELPIIQVVQPNGDADWQGYTDPGTSVNSGFIDGLPTAEAKAKIIAWLEERGKGKRRVQFKLRDWLFSRQRYWGEPFPLTWKDGNHYAVPDAELPLLAPPLDDYKPSGTPEPLLSKARDWVELPDGSIRETNTMPQWAGSCWYYLRYCDPRRSDRFISKEAESYWSGGDKPGMVDLYVGGTEHAVLHLLYARFWHKVLHDLGHVSTNEPFQRLVNQGLILGEDGRKMSKSFGNVVNPDDVVKEYGADALRLYEMFMGPLEQVKPWQMKGVEGVSRFLARVWRVAFEENQAGEWVTSSKIQDVPCTDKALLKVVHETIRKVTDDITKLSFNTAISQMMVCTNAFTAAEVVPLNEFRLLLHVLNPFAPHLTEEIHSRLGGSGMLADAAWPEHDEAALVTDEIELVVQVNGKLRDRITVPKDAPQADVEAAALASPKVKEQTDGKTVRKVIVVPGRLVNIVAS</sequence>
<dbReference type="InterPro" id="IPR009080">
    <property type="entry name" value="tRNAsynth_Ia_anticodon-bd"/>
</dbReference>
<organism evidence="12 13">
    <name type="scientific">Luteolibacter arcticus</name>
    <dbReference type="NCBI Taxonomy" id="1581411"/>
    <lineage>
        <taxon>Bacteria</taxon>
        <taxon>Pseudomonadati</taxon>
        <taxon>Verrucomicrobiota</taxon>
        <taxon>Verrucomicrobiia</taxon>
        <taxon>Verrucomicrobiales</taxon>
        <taxon>Verrucomicrobiaceae</taxon>
        <taxon>Luteolibacter</taxon>
    </lineage>
</organism>
<evidence type="ECO:0000256" key="1">
    <source>
        <dbReference type="ARBA" id="ARBA00005594"/>
    </source>
</evidence>
<dbReference type="SUPFAM" id="SSF50677">
    <property type="entry name" value="ValRS/IleRS/LeuRS editing domain"/>
    <property type="match status" value="1"/>
</dbReference>
<comment type="caution">
    <text evidence="12">The sequence shown here is derived from an EMBL/GenBank/DDBJ whole genome shotgun (WGS) entry which is preliminary data.</text>
</comment>
<dbReference type="Pfam" id="PF00133">
    <property type="entry name" value="tRNA-synt_1"/>
    <property type="match status" value="2"/>
</dbReference>
<evidence type="ECO:0000256" key="7">
    <source>
        <dbReference type="ARBA" id="ARBA00047469"/>
    </source>
</evidence>
<dbReference type="SUPFAM" id="SSF47323">
    <property type="entry name" value="Anticodon-binding domain of a subclass of class I aminoacyl-tRNA synthetases"/>
    <property type="match status" value="1"/>
</dbReference>
<evidence type="ECO:0000256" key="6">
    <source>
        <dbReference type="ARBA" id="ARBA00023146"/>
    </source>
</evidence>
<feature type="domain" description="Aminoacyl-tRNA synthetase class Ia" evidence="9">
    <location>
        <begin position="578"/>
        <end position="638"/>
    </location>
</feature>
<evidence type="ECO:0000256" key="3">
    <source>
        <dbReference type="ARBA" id="ARBA00022741"/>
    </source>
</evidence>
<dbReference type="NCBIfam" id="TIGR00396">
    <property type="entry name" value="leuS_bact"/>
    <property type="match status" value="1"/>
</dbReference>
<dbReference type="CDD" id="cd07958">
    <property type="entry name" value="Anticodon_Ia_Leu_BEm"/>
    <property type="match status" value="1"/>
</dbReference>
<gene>
    <name evidence="8 12" type="primary">leuS</name>
    <name evidence="12" type="ORF">OKA05_07445</name>
</gene>
<keyword evidence="13" id="KW-1185">Reference proteome</keyword>
<reference evidence="12 13" key="1">
    <citation type="submission" date="2022-10" db="EMBL/GenBank/DDBJ databases">
        <title>Luteolibacter arcticus strain CCTCC AB 2014275, whole genome shotgun sequencing project.</title>
        <authorList>
            <person name="Zhao G."/>
            <person name="Shen L."/>
        </authorList>
    </citation>
    <scope>NUCLEOTIDE SEQUENCE [LARGE SCALE GENOMIC DNA]</scope>
    <source>
        <strain evidence="12 13">CCTCC AB 2014275</strain>
    </source>
</reference>
<dbReference type="Gene3D" id="1.10.730.10">
    <property type="entry name" value="Isoleucyl-tRNA Synthetase, Domain 1"/>
    <property type="match status" value="1"/>
</dbReference>
<name>A0ABT3GGI4_9BACT</name>
<evidence type="ECO:0000313" key="13">
    <source>
        <dbReference type="Proteomes" id="UP001320876"/>
    </source>
</evidence>
<feature type="domain" description="Aminoacyl-tRNA synthetase class Ia" evidence="9">
    <location>
        <begin position="17"/>
        <end position="155"/>
    </location>
</feature>
<dbReference type="InterPro" id="IPR025709">
    <property type="entry name" value="Leu_tRNA-synth_edit"/>
</dbReference>
<dbReference type="InterPro" id="IPR009008">
    <property type="entry name" value="Val/Leu/Ile-tRNA-synth_edit"/>
</dbReference>
<dbReference type="InterPro" id="IPR002302">
    <property type="entry name" value="Leu-tRNA-ligase"/>
</dbReference>
<keyword evidence="5 8" id="KW-0648">Protein biosynthesis</keyword>
<dbReference type="HAMAP" id="MF_00049_B">
    <property type="entry name" value="Leu_tRNA_synth_B"/>
    <property type="match status" value="1"/>
</dbReference>
<keyword evidence="6 8" id="KW-0030">Aminoacyl-tRNA synthetase</keyword>
<dbReference type="CDD" id="cd00812">
    <property type="entry name" value="LeuRS_core"/>
    <property type="match status" value="1"/>
</dbReference>
<proteinExistence type="inferred from homology"/>
<keyword evidence="8" id="KW-0963">Cytoplasm</keyword>
<evidence type="ECO:0000259" key="9">
    <source>
        <dbReference type="Pfam" id="PF00133"/>
    </source>
</evidence>
<comment type="catalytic activity">
    <reaction evidence="7 8">
        <text>tRNA(Leu) + L-leucine + ATP = L-leucyl-tRNA(Leu) + AMP + diphosphate</text>
        <dbReference type="Rhea" id="RHEA:11688"/>
        <dbReference type="Rhea" id="RHEA-COMP:9613"/>
        <dbReference type="Rhea" id="RHEA-COMP:9622"/>
        <dbReference type="ChEBI" id="CHEBI:30616"/>
        <dbReference type="ChEBI" id="CHEBI:33019"/>
        <dbReference type="ChEBI" id="CHEBI:57427"/>
        <dbReference type="ChEBI" id="CHEBI:78442"/>
        <dbReference type="ChEBI" id="CHEBI:78494"/>
        <dbReference type="ChEBI" id="CHEBI:456215"/>
        <dbReference type="EC" id="6.1.1.4"/>
    </reaction>
</comment>
<dbReference type="Pfam" id="PF13603">
    <property type="entry name" value="tRNA-synt_1_2"/>
    <property type="match status" value="1"/>
</dbReference>
<keyword evidence="4 8" id="KW-0067">ATP-binding</keyword>
<dbReference type="PRINTS" id="PR00985">
    <property type="entry name" value="TRNASYNTHLEU"/>
</dbReference>
<keyword evidence="3 8" id="KW-0547">Nucleotide-binding</keyword>
<evidence type="ECO:0000256" key="4">
    <source>
        <dbReference type="ARBA" id="ARBA00022840"/>
    </source>
</evidence>
<evidence type="ECO:0000256" key="5">
    <source>
        <dbReference type="ARBA" id="ARBA00022917"/>
    </source>
</evidence>
<dbReference type="Proteomes" id="UP001320876">
    <property type="component" value="Unassembled WGS sequence"/>
</dbReference>
<dbReference type="EMBL" id="JAPDDT010000002">
    <property type="protein sequence ID" value="MCW1922383.1"/>
    <property type="molecule type" value="Genomic_DNA"/>
</dbReference>
<protein>
    <recommendedName>
        <fullName evidence="8">Leucine--tRNA ligase</fullName>
        <ecNumber evidence="8">6.1.1.4</ecNumber>
    </recommendedName>
    <alternativeName>
        <fullName evidence="8">Leucyl-tRNA synthetase</fullName>
        <shortName evidence="8">LeuRS</shortName>
    </alternativeName>
</protein>
<dbReference type="GO" id="GO:0004823">
    <property type="term" value="F:leucine-tRNA ligase activity"/>
    <property type="evidence" value="ECO:0007669"/>
    <property type="project" value="UniProtKB-EC"/>
</dbReference>
<keyword evidence="2 8" id="KW-0436">Ligase</keyword>
<evidence type="ECO:0000259" key="11">
    <source>
        <dbReference type="Pfam" id="PF13603"/>
    </source>
</evidence>
<dbReference type="RefSeq" id="WP_264486492.1">
    <property type="nucleotide sequence ID" value="NZ_JAPDDT010000002.1"/>
</dbReference>
<dbReference type="PANTHER" id="PTHR43740:SF2">
    <property type="entry name" value="LEUCINE--TRNA LIGASE, MITOCHONDRIAL"/>
    <property type="match status" value="1"/>
</dbReference>
<feature type="domain" description="Leucyl-tRNA synthetase editing" evidence="11">
    <location>
        <begin position="256"/>
        <end position="435"/>
    </location>
</feature>
<dbReference type="EC" id="6.1.1.4" evidence="8"/>
<accession>A0ABT3GGI4</accession>
<comment type="similarity">
    <text evidence="1 8">Belongs to the class-I aminoacyl-tRNA synthetase family.</text>
</comment>
<dbReference type="SUPFAM" id="SSF52374">
    <property type="entry name" value="Nucleotidylyl transferase"/>
    <property type="match status" value="1"/>
</dbReference>
<dbReference type="InterPro" id="IPR013155">
    <property type="entry name" value="M/V/L/I-tRNA-synth_anticd-bd"/>
</dbReference>
<feature type="binding site" evidence="8">
    <location>
        <position position="615"/>
    </location>
    <ligand>
        <name>ATP</name>
        <dbReference type="ChEBI" id="CHEBI:30616"/>
    </ligand>
</feature>
<evidence type="ECO:0000259" key="10">
    <source>
        <dbReference type="Pfam" id="PF08264"/>
    </source>
</evidence>